<protein>
    <recommendedName>
        <fullName evidence="4">Type II secretion system protein</fullName>
    </recommendedName>
</protein>
<keyword evidence="1" id="KW-0472">Membrane</keyword>
<dbReference type="NCBIfam" id="TIGR02532">
    <property type="entry name" value="IV_pilin_GFxxxE"/>
    <property type="match status" value="1"/>
</dbReference>
<dbReference type="Pfam" id="PF07963">
    <property type="entry name" value="N_methyl"/>
    <property type="match status" value="1"/>
</dbReference>
<dbReference type="EMBL" id="PFBC01000034">
    <property type="protein sequence ID" value="PIR87899.1"/>
    <property type="molecule type" value="Genomic_DNA"/>
</dbReference>
<evidence type="ECO:0000313" key="2">
    <source>
        <dbReference type="EMBL" id="PIR87899.1"/>
    </source>
</evidence>
<keyword evidence="1" id="KW-0812">Transmembrane</keyword>
<accession>A0A2H0UN99</accession>
<comment type="caution">
    <text evidence="2">The sequence shown here is derived from an EMBL/GenBank/DDBJ whole genome shotgun (WGS) entry which is preliminary data.</text>
</comment>
<gene>
    <name evidence="2" type="ORF">COU10_02110</name>
</gene>
<dbReference type="Gene3D" id="3.30.700.10">
    <property type="entry name" value="Glycoprotein, Type 4 Pilin"/>
    <property type="match status" value="1"/>
</dbReference>
<proteinExistence type="predicted"/>
<feature type="transmembrane region" description="Helical" evidence="1">
    <location>
        <begin position="12"/>
        <end position="33"/>
    </location>
</feature>
<keyword evidence="1" id="KW-1133">Transmembrane helix</keyword>
<organism evidence="2 3">
    <name type="scientific">Candidatus Harrisonbacteria bacterium CG10_big_fil_rev_8_21_14_0_10_45_28</name>
    <dbReference type="NCBI Taxonomy" id="1974586"/>
    <lineage>
        <taxon>Bacteria</taxon>
        <taxon>Candidatus Harrisoniibacteriota</taxon>
    </lineage>
</organism>
<dbReference type="AlphaFoldDB" id="A0A2H0UN99"/>
<evidence type="ECO:0008006" key="4">
    <source>
        <dbReference type="Google" id="ProtNLM"/>
    </source>
</evidence>
<dbReference type="InterPro" id="IPR012902">
    <property type="entry name" value="N_methyl_site"/>
</dbReference>
<evidence type="ECO:0000256" key="1">
    <source>
        <dbReference type="SAM" id="Phobius"/>
    </source>
</evidence>
<reference evidence="3" key="1">
    <citation type="submission" date="2017-09" db="EMBL/GenBank/DDBJ databases">
        <title>Depth-based differentiation of microbial function through sediment-hosted aquifers and enrichment of novel symbionts in the deep terrestrial subsurface.</title>
        <authorList>
            <person name="Probst A.J."/>
            <person name="Ladd B."/>
            <person name="Jarett J.K."/>
            <person name="Geller-Mcgrath D.E."/>
            <person name="Sieber C.M.K."/>
            <person name="Emerson J.B."/>
            <person name="Anantharaman K."/>
            <person name="Thomas B.C."/>
            <person name="Malmstrom R."/>
            <person name="Stieglmeier M."/>
            <person name="Klingl A."/>
            <person name="Woyke T."/>
            <person name="Ryan C.M."/>
            <person name="Banfield J.F."/>
        </authorList>
    </citation>
    <scope>NUCLEOTIDE SEQUENCE [LARGE SCALE GENOMIC DNA]</scope>
</reference>
<evidence type="ECO:0000313" key="3">
    <source>
        <dbReference type="Proteomes" id="UP000230903"/>
    </source>
</evidence>
<name>A0A2H0UN99_9BACT</name>
<dbReference type="Proteomes" id="UP000230903">
    <property type="component" value="Unassembled WGS sequence"/>
</dbReference>
<dbReference type="SUPFAM" id="SSF54523">
    <property type="entry name" value="Pili subunits"/>
    <property type="match status" value="1"/>
</dbReference>
<sequence length="155" mass="16574">MTRSKNNSGFTLMELIISIAILAMLASLIIFAFNPERGFKRANNAERLTHVSAIGGALNFYAIEHNGAFPSGIDSQLRMLGTAQTGCDFLCSSTSTPSVCLDIDSVLTPDYLNGVPMDPETGSAEITNYAVQKLPEGIRVVSCTPALDEAIESIQ</sequence>
<dbReference type="InterPro" id="IPR045584">
    <property type="entry name" value="Pilin-like"/>
</dbReference>